<dbReference type="OrthoDB" id="6762057at2759"/>
<evidence type="ECO:0000313" key="2">
    <source>
        <dbReference type="Proteomes" id="UP000625711"/>
    </source>
</evidence>
<evidence type="ECO:0008006" key="3">
    <source>
        <dbReference type="Google" id="ProtNLM"/>
    </source>
</evidence>
<organism evidence="1 2">
    <name type="scientific">Rhynchophorus ferrugineus</name>
    <name type="common">Red palm weevil</name>
    <name type="synonym">Curculio ferrugineus</name>
    <dbReference type="NCBI Taxonomy" id="354439"/>
    <lineage>
        <taxon>Eukaryota</taxon>
        <taxon>Metazoa</taxon>
        <taxon>Ecdysozoa</taxon>
        <taxon>Arthropoda</taxon>
        <taxon>Hexapoda</taxon>
        <taxon>Insecta</taxon>
        <taxon>Pterygota</taxon>
        <taxon>Neoptera</taxon>
        <taxon>Endopterygota</taxon>
        <taxon>Coleoptera</taxon>
        <taxon>Polyphaga</taxon>
        <taxon>Cucujiformia</taxon>
        <taxon>Curculionidae</taxon>
        <taxon>Dryophthorinae</taxon>
        <taxon>Rhynchophorus</taxon>
    </lineage>
</organism>
<protein>
    <recommendedName>
        <fullName evidence="3">Reverse transcriptase</fullName>
    </recommendedName>
</protein>
<dbReference type="EMBL" id="JAACXV010014486">
    <property type="protein sequence ID" value="KAF7266938.1"/>
    <property type="molecule type" value="Genomic_DNA"/>
</dbReference>
<proteinExistence type="predicted"/>
<keyword evidence="2" id="KW-1185">Reference proteome</keyword>
<dbReference type="AlphaFoldDB" id="A0A834M123"/>
<reference evidence="1" key="1">
    <citation type="submission" date="2020-08" db="EMBL/GenBank/DDBJ databases">
        <title>Genome sequencing and assembly of the red palm weevil Rhynchophorus ferrugineus.</title>
        <authorList>
            <person name="Dias G.B."/>
            <person name="Bergman C.M."/>
            <person name="Manee M."/>
        </authorList>
    </citation>
    <scope>NUCLEOTIDE SEQUENCE</scope>
    <source>
        <strain evidence="1">AA-2017</strain>
        <tissue evidence="1">Whole larva</tissue>
    </source>
</reference>
<accession>A0A834M123</accession>
<evidence type="ECO:0000313" key="1">
    <source>
        <dbReference type="EMBL" id="KAF7266938.1"/>
    </source>
</evidence>
<dbReference type="Proteomes" id="UP000625711">
    <property type="component" value="Unassembled WGS sequence"/>
</dbReference>
<name>A0A834M123_RHYFE</name>
<sequence>MQSSGYNDGADRISKLKRSLYGLRQALRCWNKRVNKYFEKPTSEDIVRLKRVFRYVAGTPNYGIIYRSNPESDILECCNDTDLEVV</sequence>
<gene>
    <name evidence="1" type="ORF">GWI33_019790</name>
</gene>
<comment type="caution">
    <text evidence="1">The sequence shown here is derived from an EMBL/GenBank/DDBJ whole genome shotgun (WGS) entry which is preliminary data.</text>
</comment>